<dbReference type="Proteomes" id="UP000095284">
    <property type="component" value="Unplaced"/>
</dbReference>
<dbReference type="Proteomes" id="UP000659654">
    <property type="component" value="Unassembled WGS sequence"/>
</dbReference>
<feature type="signal peptide" evidence="3">
    <location>
        <begin position="1"/>
        <end position="21"/>
    </location>
</feature>
<evidence type="ECO:0000313" key="8">
    <source>
        <dbReference type="Proteomes" id="UP000659654"/>
    </source>
</evidence>
<feature type="compositionally biased region" description="Low complexity" evidence="2">
    <location>
        <begin position="831"/>
        <end position="845"/>
    </location>
</feature>
<feature type="region of interest" description="Disordered" evidence="2">
    <location>
        <begin position="106"/>
        <end position="200"/>
    </location>
</feature>
<evidence type="ECO:0000313" key="5">
    <source>
        <dbReference type="EMBL" id="CAD5234030.1"/>
    </source>
</evidence>
<evidence type="ECO:0000313" key="9">
    <source>
        <dbReference type="WBParaSite" id="BXY_1389700.1"/>
    </source>
</evidence>
<proteinExistence type="predicted"/>
<keyword evidence="8" id="KW-1185">Reference proteome</keyword>
<feature type="compositionally biased region" description="Low complexity" evidence="2">
    <location>
        <begin position="149"/>
        <end position="166"/>
    </location>
</feature>
<feature type="compositionally biased region" description="Low complexity" evidence="2">
    <location>
        <begin position="356"/>
        <end position="370"/>
    </location>
</feature>
<feature type="domain" description="ShKT" evidence="4">
    <location>
        <begin position="61"/>
        <end position="98"/>
    </location>
</feature>
<feature type="disulfide bond" evidence="1">
    <location>
        <begin position="23"/>
        <end position="57"/>
    </location>
</feature>
<evidence type="ECO:0000259" key="4">
    <source>
        <dbReference type="PROSITE" id="PS51670"/>
    </source>
</evidence>
<feature type="compositionally biased region" description="Low complexity" evidence="2">
    <location>
        <begin position="634"/>
        <end position="648"/>
    </location>
</feature>
<dbReference type="EMBL" id="CAJFDI010000006">
    <property type="protein sequence ID" value="CAD5234030.1"/>
    <property type="molecule type" value="Genomic_DNA"/>
</dbReference>
<comment type="caution">
    <text evidence="1">Lacks conserved residue(s) required for the propagation of feature annotation.</text>
</comment>
<name>A0A1I7SLG4_BURXY</name>
<feature type="domain" description="ShKT" evidence="4">
    <location>
        <begin position="23"/>
        <end position="57"/>
    </location>
</feature>
<gene>
    <name evidence="5" type="ORF">BXYJ_LOCUS14121</name>
</gene>
<dbReference type="Proteomes" id="UP000582659">
    <property type="component" value="Unassembled WGS sequence"/>
</dbReference>
<dbReference type="AlphaFoldDB" id="A0A1I7SLG4"/>
<dbReference type="PROSITE" id="PS51670">
    <property type="entry name" value="SHKT"/>
    <property type="match status" value="2"/>
</dbReference>
<dbReference type="Gene3D" id="1.10.10.1940">
    <property type="match status" value="1"/>
</dbReference>
<keyword evidence="1" id="KW-1015">Disulfide bond</keyword>
<dbReference type="eggNOG" id="ENOG502T14Q">
    <property type="taxonomic scope" value="Eukaryota"/>
</dbReference>
<feature type="compositionally biased region" description="Basic and acidic residues" evidence="2">
    <location>
        <begin position="126"/>
        <end position="138"/>
    </location>
</feature>
<evidence type="ECO:0000256" key="1">
    <source>
        <dbReference type="PROSITE-ProRule" id="PRU01005"/>
    </source>
</evidence>
<feature type="chain" id="PRO_5036022227" evidence="3">
    <location>
        <begin position="22"/>
        <end position="874"/>
    </location>
</feature>
<feature type="compositionally biased region" description="Polar residues" evidence="2">
    <location>
        <begin position="167"/>
        <end position="200"/>
    </location>
</feature>
<dbReference type="Pfam" id="PF01549">
    <property type="entry name" value="ShK"/>
    <property type="match status" value="2"/>
</dbReference>
<feature type="region of interest" description="Disordered" evidence="2">
    <location>
        <begin position="820"/>
        <end position="845"/>
    </location>
</feature>
<dbReference type="PANTHER" id="PTHR21724">
    <property type="entry name" value="SHKT DOMAIN-CONTAINING PROTEIN"/>
    <property type="match status" value="1"/>
</dbReference>
<feature type="region of interest" description="Disordered" evidence="2">
    <location>
        <begin position="594"/>
        <end position="648"/>
    </location>
</feature>
<evidence type="ECO:0000256" key="3">
    <source>
        <dbReference type="SAM" id="SignalP"/>
    </source>
</evidence>
<dbReference type="PANTHER" id="PTHR21724:SF109">
    <property type="entry name" value="SHKT DOMAIN-CONTAINING PROTEIN"/>
    <property type="match status" value="1"/>
</dbReference>
<dbReference type="SMART" id="SM00254">
    <property type="entry name" value="ShKT"/>
    <property type="match status" value="2"/>
</dbReference>
<reference evidence="6" key="2">
    <citation type="submission" date="2020-08" db="EMBL/GenBank/DDBJ databases">
        <authorList>
            <person name="Kikuchi T."/>
        </authorList>
    </citation>
    <scope>NUCLEOTIDE SEQUENCE</scope>
    <source>
        <strain evidence="5">Ka4C1</strain>
    </source>
</reference>
<dbReference type="InterPro" id="IPR003582">
    <property type="entry name" value="ShKT_dom"/>
</dbReference>
<reference evidence="9" key="1">
    <citation type="submission" date="2016-11" db="UniProtKB">
        <authorList>
            <consortium name="WormBaseParasite"/>
        </authorList>
    </citation>
    <scope>IDENTIFICATION</scope>
</reference>
<sequence length="874" mass="91913">MNSEFVAFAIFLMTFSYSSEAACKDSGQNCVNMLHLCHNHVYQSIMSSYCPASCGHCIGKCVDKAKNCYTWSSMGFCSPYYFSIYRMNFYCTKSCGLCKTKQRKSKKPKKQAEKSAQKPKPPPKSAPEKSKLYREDSKTTAAKLAGQPTTKTTATKAATTKRTTTANYKRQNSDATSNSPTIVPAATSTPPESTSVAFTSKNGVAGTRLLSVASSTTEGIRTSSGASEKLGGRTIAVGTKTMKSVTKVWKIPTSPAAADVPSTREKSRSIIKTTTRRRPLITTQNGISTSSRAAKKFGGSTINAVRTIVIKPMTKAWKIPTSPPAADAPTTREKSRSIIKTTTRRRPQATTQNGASSSTTEIISTSSGGSNNKEFGDSTVNAVGTTTVKPTPPESPSVPSTNENSFDRTTLSIVVSTTEGTSTSSRAAETFGGSTVNAVETTAIKPTLPERTFVASTSENVVDSSRLLSIASSTSEVISTSSRAAKKLGRSTINAVGRKTMKSVTKAWKMPTSPAAADVPITKETPRSIVKTTTGRTPQATAQNRASSTATVSSVTSLFEGTPSLVNDIEATKATTTWLPFGSSSTIGAAMTQTTDREGTSVTPSATTENIPTATGPIQNPTSRDSQLDKSTVLASSATSGPATPATSTSTLLLTSHLSTNVANTGTTRLPSTSIGLSTVAIDGSEATTNSEGTATTIRDEKSSTESQTITTKGFKTRVINLAETTLTDLQTSPTTKVLTTGMASTASTKDIGPVSQPLTATTIVNPAQSTPQALVYESTTTNRDVITDLTDASFATVTVFTTSTSSAAFTTAGQTLAQSASTKEETAEITSTSSNKETSTSSPSSGRYAFVIFLVYRGPFHHAFDRAYHNGFH</sequence>
<organism evidence="7 9">
    <name type="scientific">Bursaphelenchus xylophilus</name>
    <name type="common">Pinewood nematode worm</name>
    <name type="synonym">Aphelenchoides xylophilus</name>
    <dbReference type="NCBI Taxonomy" id="6326"/>
    <lineage>
        <taxon>Eukaryota</taxon>
        <taxon>Metazoa</taxon>
        <taxon>Ecdysozoa</taxon>
        <taxon>Nematoda</taxon>
        <taxon>Chromadorea</taxon>
        <taxon>Rhabditida</taxon>
        <taxon>Tylenchina</taxon>
        <taxon>Tylenchomorpha</taxon>
        <taxon>Aphelenchoidea</taxon>
        <taxon>Aphelenchoididae</taxon>
        <taxon>Bursaphelenchus</taxon>
    </lineage>
</organism>
<evidence type="ECO:0000313" key="6">
    <source>
        <dbReference type="EMBL" id="CAG9129577.1"/>
    </source>
</evidence>
<accession>A0A1I7SLG4</accession>
<dbReference type="OrthoDB" id="5838062at2759"/>
<evidence type="ECO:0000256" key="2">
    <source>
        <dbReference type="SAM" id="MobiDB-lite"/>
    </source>
</evidence>
<feature type="region of interest" description="Disordered" evidence="2">
    <location>
        <begin position="319"/>
        <end position="409"/>
    </location>
</feature>
<evidence type="ECO:0000313" key="7">
    <source>
        <dbReference type="Proteomes" id="UP000095284"/>
    </source>
</evidence>
<keyword evidence="3" id="KW-0732">Signal</keyword>
<dbReference type="WBParaSite" id="BXY_1389700.1">
    <property type="protein sequence ID" value="BXY_1389700.1"/>
    <property type="gene ID" value="BXY_1389700"/>
</dbReference>
<dbReference type="EMBL" id="CAJFCV020000006">
    <property type="protein sequence ID" value="CAG9129577.1"/>
    <property type="molecule type" value="Genomic_DNA"/>
</dbReference>
<feature type="compositionally biased region" description="Polar residues" evidence="2">
    <location>
        <begin position="594"/>
        <end position="625"/>
    </location>
</feature>
<protein>
    <submittedName>
        <fullName evidence="5">(pine wood nematode) hypothetical protein</fullName>
    </submittedName>
</protein>